<reference evidence="1 2" key="1">
    <citation type="submission" date="2019-10" db="EMBL/GenBank/DDBJ databases">
        <title>Complete genome sequence of Variovorax paradoxus 5C-2.</title>
        <authorList>
            <person name="Gogoleva N.E."/>
            <person name="Balkin A.S."/>
        </authorList>
    </citation>
    <scope>NUCLEOTIDE SEQUENCE [LARGE SCALE GENOMIC DNA]</scope>
    <source>
        <strain evidence="1 2">5C-2</strain>
    </source>
</reference>
<organism evidence="1 2">
    <name type="scientific">Variovorax paradoxus</name>
    <dbReference type="NCBI Taxonomy" id="34073"/>
    <lineage>
        <taxon>Bacteria</taxon>
        <taxon>Pseudomonadati</taxon>
        <taxon>Pseudomonadota</taxon>
        <taxon>Betaproteobacteria</taxon>
        <taxon>Burkholderiales</taxon>
        <taxon>Comamonadaceae</taxon>
        <taxon>Variovorax</taxon>
    </lineage>
</organism>
<evidence type="ECO:0000313" key="2">
    <source>
        <dbReference type="Proteomes" id="UP000326780"/>
    </source>
</evidence>
<dbReference type="EMBL" id="CP045644">
    <property type="protein sequence ID" value="QFZ82844.1"/>
    <property type="molecule type" value="Genomic_DNA"/>
</dbReference>
<dbReference type="Proteomes" id="UP000326780">
    <property type="component" value="Chromosome"/>
</dbReference>
<proteinExistence type="predicted"/>
<name>A0A5Q0M2P8_VARPD</name>
<sequence>MSMHITEPSFCAWCMAPGASLHEIACDACRPQLEAAGLVEPSAIRERPPAKVQIGPTDI</sequence>
<dbReference type="RefSeq" id="WP_153281638.1">
    <property type="nucleotide sequence ID" value="NZ_CP045644.1"/>
</dbReference>
<gene>
    <name evidence="1" type="ORF">GFK26_08770</name>
</gene>
<protein>
    <submittedName>
        <fullName evidence="1">Uncharacterized protein</fullName>
    </submittedName>
</protein>
<evidence type="ECO:0000313" key="1">
    <source>
        <dbReference type="EMBL" id="QFZ82844.1"/>
    </source>
</evidence>
<dbReference type="AlphaFoldDB" id="A0A5Q0M2P8"/>
<accession>A0A5Q0M2P8</accession>